<dbReference type="EMBL" id="CAJPEX010002606">
    <property type="protein sequence ID" value="CAG0921233.1"/>
    <property type="molecule type" value="Genomic_DNA"/>
</dbReference>
<dbReference type="Gene3D" id="1.20.1250.20">
    <property type="entry name" value="MFS general substrate transporter like domains"/>
    <property type="match status" value="1"/>
</dbReference>
<comment type="subcellular location">
    <subcellularLocation>
        <location evidence="1">Membrane</location>
        <topology evidence="1">Multi-pass membrane protein</topology>
    </subcellularLocation>
</comment>
<evidence type="ECO:0000256" key="1">
    <source>
        <dbReference type="ARBA" id="ARBA00004141"/>
    </source>
</evidence>
<dbReference type="GO" id="GO:0022857">
    <property type="term" value="F:transmembrane transporter activity"/>
    <property type="evidence" value="ECO:0007669"/>
    <property type="project" value="InterPro"/>
</dbReference>
<sequence length="1474" mass="163024">MEKRESEEESKVFQGYASSGEKGRETGGKNDLMRPETLNSDEALVSCLNNKLSIGIHANRMQTHSLVALAGSHLHIEDQENQLSPDLKFPPTAEQPLASGQETPKLVRTSHLPSATDSELLHTHDPDDGEELKRMVRSIARSRTDVDQYSSPVNKSKCCEPWDPDQIMKQRRADRANNQLAECTTDGSTNRDYSESSPVSDQVAVTIVSSAEIAQAGIPSRTFQVDRPEFTQEDLNGASAFLEPQSSENRVPPKILHSKGITEDHHREEAGQTGPNSDYSSEDDSTMKVDRPEFTQEDLNGASAFLEPQSPENRVPPKILHSKGITEDHHREEAGQTGPNSDYSSEDDSTMKPNKSLRTVASTERFSCARPRSHVHFKHPDTVIEVDGDDLCWSCNSEDLDFDQKTRWPSPRTCSNDDDDDEDDQSSGAADDSSRVLVLEKDKNSSELNFRYCKKSKTSLKETSAGDGAAFHVDINLVCEKDLKPEKSEDSEEWHQEDVSELLTEAAALADTMTINLDGSLHPDNQQDPFLRNSLLNFGSNRASSGMDSHVLGNFPAGDDDFHPTRTLLNRPERLATVGLTSCELKMKPQQLFNHGYHYPQNPGQCGRQLLLARRLQQQRNLQQDYRHLHRRERCVSGNSYWESPESSSSSSSCAAVADFTQKSSGEAASSSSDTGAILSPDDMTTTEKTMRAALSRFSLKKSLAEEDSTLQMMSTAKFMEWSSCKVDNKTNDMPCSGTSTSQDSIVHNFSLSQHDTHNNNKSLHSAKAKNTENISALHLEDSKDSLLGPAAGLLQLMPERTDSRTVLIEPEDDSEEKESDHLPLWAIVILVIFFPFGILVLIYRKLTSKKPPRDSKVSPRVSQANITPLPNTAHMQPISEQVSQRQRRIEISRSLQSFRRKLKPVKDLKEEECFYDDNYSGDGAKLLAPTGRSRKLASFSASNTGDSGCVQMTLRAFTMTTIPLLHPQHQLLLSFQACFNDQLCWEEGKKEKIMASARGGASGASVTWRAWTVIFGGFLVHLTLGTIYTLGNITSYLTSYIRLRVDPTFTYEAATWIYTCNMMARGWFPGRKGLVTGIIVGGFGLDEEILDKVPILFQLLGGIYAVLQLIGCFLLRNPGENLKVEKPEVMEELEGLNNEAVDESPKPEEPSKPRVNIGPRDILKTKEFYMLWFTFFFNQQAIGYITTSYKTFGQGFIDDDWFLSIIGSIGSVFNSVGRMFWGWTADKTCYKTTMLLVTALLAIFFATLPLAEYGGKITYVLWVIGIFSSMSGTFALLPLATCQTFGQKFTGPNYGLVFTSAILGPPLQSLTAQLLTDIIGTTKLLLLTAGFAVISFLITWCFSKTPNPEEILNGKTSDNVENASAARGSSAPSESPPSTPQSSQPTWHSSPQSRSTATSNDSPSSATPHSTPSIPSPTPPAPQTVSSCHQSDSTLFSSSRKTCHTPPHWNSAAGPKASTLWDSSRKARKRRRG</sequence>
<dbReference type="InterPro" id="IPR052983">
    <property type="entry name" value="MFS_Riboflavin_Transporter"/>
</dbReference>
<accession>A0A7R9BT27</accession>
<organism evidence="8">
    <name type="scientific">Notodromas monacha</name>
    <dbReference type="NCBI Taxonomy" id="399045"/>
    <lineage>
        <taxon>Eukaryota</taxon>
        <taxon>Metazoa</taxon>
        <taxon>Ecdysozoa</taxon>
        <taxon>Arthropoda</taxon>
        <taxon>Crustacea</taxon>
        <taxon>Oligostraca</taxon>
        <taxon>Ostracoda</taxon>
        <taxon>Podocopa</taxon>
        <taxon>Podocopida</taxon>
        <taxon>Cypridocopina</taxon>
        <taxon>Cypridoidea</taxon>
        <taxon>Cyprididae</taxon>
        <taxon>Notodromas</taxon>
    </lineage>
</organism>
<evidence type="ECO:0000313" key="8">
    <source>
        <dbReference type="EMBL" id="CAD7281081.1"/>
    </source>
</evidence>
<evidence type="ECO:0000256" key="6">
    <source>
        <dbReference type="SAM" id="MobiDB-lite"/>
    </source>
</evidence>
<feature type="transmembrane region" description="Helical" evidence="7">
    <location>
        <begin position="1295"/>
        <end position="1313"/>
    </location>
</feature>
<dbReference type="Pfam" id="PF07690">
    <property type="entry name" value="MFS_1"/>
    <property type="match status" value="1"/>
</dbReference>
<evidence type="ECO:0000256" key="7">
    <source>
        <dbReference type="SAM" id="Phobius"/>
    </source>
</evidence>
<feature type="transmembrane region" description="Helical" evidence="7">
    <location>
        <begin position="1202"/>
        <end position="1222"/>
    </location>
</feature>
<dbReference type="PANTHER" id="PTHR43385:SF1">
    <property type="entry name" value="RIBOFLAVIN TRANSPORTER RIBJ"/>
    <property type="match status" value="1"/>
</dbReference>
<dbReference type="SUPFAM" id="SSF103473">
    <property type="entry name" value="MFS general substrate transporter"/>
    <property type="match status" value="1"/>
</dbReference>
<feature type="region of interest" description="Disordered" evidence="6">
    <location>
        <begin position="850"/>
        <end position="872"/>
    </location>
</feature>
<feature type="transmembrane region" description="Helical" evidence="7">
    <location>
        <begin position="1009"/>
        <end position="1031"/>
    </location>
</feature>
<feature type="region of interest" description="Disordered" evidence="6">
    <location>
        <begin position="405"/>
        <end position="434"/>
    </location>
</feature>
<feature type="transmembrane region" description="Helical" evidence="7">
    <location>
        <begin position="1258"/>
        <end position="1283"/>
    </location>
</feature>
<feature type="compositionally biased region" description="Low complexity" evidence="6">
    <location>
        <begin position="1364"/>
        <end position="1374"/>
    </location>
</feature>
<dbReference type="OrthoDB" id="410267at2759"/>
<dbReference type="InterPro" id="IPR036259">
    <property type="entry name" value="MFS_trans_sf"/>
</dbReference>
<feature type="compositionally biased region" description="Polar residues" evidence="6">
    <location>
        <begin position="1429"/>
        <end position="1441"/>
    </location>
</feature>
<feature type="compositionally biased region" description="Basic and acidic residues" evidence="6">
    <location>
        <begin position="260"/>
        <end position="270"/>
    </location>
</feature>
<dbReference type="InterPro" id="IPR011701">
    <property type="entry name" value="MFS"/>
</dbReference>
<feature type="region of interest" description="Disordered" evidence="6">
    <location>
        <begin position="83"/>
        <end position="103"/>
    </location>
</feature>
<keyword evidence="3 7" id="KW-0812">Transmembrane</keyword>
<feature type="compositionally biased region" description="Basic and acidic residues" evidence="6">
    <location>
        <begin position="1"/>
        <end position="11"/>
    </location>
</feature>
<feature type="compositionally biased region" description="Basic and acidic residues" evidence="6">
    <location>
        <begin position="324"/>
        <end position="334"/>
    </location>
</feature>
<keyword evidence="2" id="KW-0813">Transport</keyword>
<evidence type="ECO:0000256" key="5">
    <source>
        <dbReference type="ARBA" id="ARBA00023136"/>
    </source>
</evidence>
<feature type="transmembrane region" description="Helical" evidence="7">
    <location>
        <begin position="1325"/>
        <end position="1343"/>
    </location>
</feature>
<dbReference type="PANTHER" id="PTHR43385">
    <property type="entry name" value="RIBOFLAVIN TRANSPORTER RIBJ"/>
    <property type="match status" value="1"/>
</dbReference>
<feature type="transmembrane region" description="Helical" evidence="7">
    <location>
        <begin position="823"/>
        <end position="844"/>
    </location>
</feature>
<dbReference type="Proteomes" id="UP000678499">
    <property type="component" value="Unassembled WGS sequence"/>
</dbReference>
<dbReference type="GO" id="GO:0016020">
    <property type="term" value="C:membrane"/>
    <property type="evidence" value="ECO:0007669"/>
    <property type="project" value="UniProtKB-SubCell"/>
</dbReference>
<feature type="region of interest" description="Disordered" evidence="6">
    <location>
        <begin position="143"/>
        <end position="162"/>
    </location>
</feature>
<protein>
    <submittedName>
        <fullName evidence="8">Uncharacterized protein</fullName>
    </submittedName>
</protein>
<feature type="compositionally biased region" description="Polar residues" evidence="6">
    <location>
        <begin position="351"/>
        <end position="364"/>
    </location>
</feature>
<feature type="transmembrane region" description="Helical" evidence="7">
    <location>
        <begin position="1234"/>
        <end position="1252"/>
    </location>
</feature>
<feature type="compositionally biased region" description="Polar residues" evidence="6">
    <location>
        <begin position="861"/>
        <end position="872"/>
    </location>
</feature>
<proteinExistence type="predicted"/>
<name>A0A7R9BT27_9CRUS</name>
<evidence type="ECO:0000256" key="2">
    <source>
        <dbReference type="ARBA" id="ARBA00022448"/>
    </source>
</evidence>
<dbReference type="EMBL" id="OA884643">
    <property type="protein sequence ID" value="CAD7281081.1"/>
    <property type="molecule type" value="Genomic_DNA"/>
</dbReference>
<feature type="region of interest" description="Disordered" evidence="6">
    <location>
        <begin position="259"/>
        <end position="289"/>
    </location>
</feature>
<gene>
    <name evidence="8" type="ORF">NMOB1V02_LOCUS8734</name>
</gene>
<evidence type="ECO:0000313" key="9">
    <source>
        <dbReference type="Proteomes" id="UP000678499"/>
    </source>
</evidence>
<reference evidence="8" key="1">
    <citation type="submission" date="2020-11" db="EMBL/GenBank/DDBJ databases">
        <authorList>
            <person name="Tran Van P."/>
        </authorList>
    </citation>
    <scope>NUCLEOTIDE SEQUENCE</scope>
</reference>
<feature type="compositionally biased region" description="Acidic residues" evidence="6">
    <location>
        <begin position="416"/>
        <end position="425"/>
    </location>
</feature>
<evidence type="ECO:0000256" key="3">
    <source>
        <dbReference type="ARBA" id="ARBA00022692"/>
    </source>
</evidence>
<feature type="compositionally biased region" description="Basic and acidic residues" evidence="6">
    <location>
        <begin position="21"/>
        <end position="34"/>
    </location>
</feature>
<keyword evidence="5 7" id="KW-0472">Membrane</keyword>
<feature type="region of interest" description="Disordered" evidence="6">
    <location>
        <begin position="1"/>
        <end position="35"/>
    </location>
</feature>
<feature type="compositionally biased region" description="Low complexity" evidence="6">
    <location>
        <begin position="1403"/>
        <end position="1414"/>
    </location>
</feature>
<keyword evidence="4 7" id="KW-1133">Transmembrane helix</keyword>
<feature type="compositionally biased region" description="Low complexity" evidence="6">
    <location>
        <begin position="1381"/>
        <end position="1394"/>
    </location>
</feature>
<feature type="region of interest" description="Disordered" evidence="6">
    <location>
        <begin position="324"/>
        <end position="364"/>
    </location>
</feature>
<feature type="region of interest" description="Disordered" evidence="6">
    <location>
        <begin position="1362"/>
        <end position="1474"/>
    </location>
</feature>
<feature type="transmembrane region" description="Helical" evidence="7">
    <location>
        <begin position="1096"/>
        <end position="1116"/>
    </location>
</feature>
<keyword evidence="9" id="KW-1185">Reference proteome</keyword>
<evidence type="ECO:0000256" key="4">
    <source>
        <dbReference type="ARBA" id="ARBA00022989"/>
    </source>
</evidence>
<feature type="transmembrane region" description="Helical" evidence="7">
    <location>
        <begin position="1170"/>
        <end position="1190"/>
    </location>
</feature>